<sequence>MEWMRYNTNVPVPTVVSHDACSANPVGFEWILMTKLPGKPLADAWRSLSYPAKEGLAKRFAEYSSSLFKNQLSGIGNIYAASLPKVDRIVSMHFFCGDHIHQDVCRGPFSSTRNWMDARLALSEHDCRSTLTKYSDRNGIDTDDEDALDDAQRTLKIVNKLKALVGQIFSVDHLEDEPSMLFHDDLPQHNILVNDSGALTGVLDWECVSALPRWKACYYPSFLEGRPQEKRPELARYKRESSGVPADLYWDHLMEYELTTLRRVFLDEMARLEPGWVEIFNSSQLQRDLDLAVQNCDINEWIDEIVARRSNIRSLQDRIDDT</sequence>
<dbReference type="InterPro" id="IPR011009">
    <property type="entry name" value="Kinase-like_dom_sf"/>
</dbReference>
<organism evidence="2">
    <name type="scientific">Pseudogymnoascus destructans</name>
    <dbReference type="NCBI Taxonomy" id="655981"/>
    <lineage>
        <taxon>Eukaryota</taxon>
        <taxon>Fungi</taxon>
        <taxon>Dikarya</taxon>
        <taxon>Ascomycota</taxon>
        <taxon>Pezizomycotina</taxon>
        <taxon>Leotiomycetes</taxon>
        <taxon>Thelebolales</taxon>
        <taxon>Thelebolaceae</taxon>
        <taxon>Pseudogymnoascus</taxon>
    </lineage>
</organism>
<accession>A0A177A848</accession>
<evidence type="ECO:0000259" key="1">
    <source>
        <dbReference type="Pfam" id="PF01636"/>
    </source>
</evidence>
<dbReference type="EMBL" id="KV441398">
    <property type="protein sequence ID" value="OAF57890.1"/>
    <property type="molecule type" value="Genomic_DNA"/>
</dbReference>
<feature type="domain" description="Aminoglycoside phosphotransferase" evidence="1">
    <location>
        <begin position="10"/>
        <end position="209"/>
    </location>
</feature>
<dbReference type="PANTHER" id="PTHR21310:SF13">
    <property type="entry name" value="AMINOGLYCOSIDE PHOSPHOTRANSFERASE DOMAIN-CONTAINING PROTEIN"/>
    <property type="match status" value="1"/>
</dbReference>
<dbReference type="Pfam" id="PF01636">
    <property type="entry name" value="APH"/>
    <property type="match status" value="1"/>
</dbReference>
<dbReference type="AlphaFoldDB" id="A0A177A848"/>
<dbReference type="OrthoDB" id="2831558at2759"/>
<dbReference type="PANTHER" id="PTHR21310">
    <property type="entry name" value="AMINOGLYCOSIDE PHOSPHOTRANSFERASE-RELATED-RELATED"/>
    <property type="match status" value="1"/>
</dbReference>
<gene>
    <name evidence="2" type="ORF">VC83_05187</name>
</gene>
<dbReference type="RefSeq" id="XP_024323176.1">
    <property type="nucleotide sequence ID" value="XM_024468812.1"/>
</dbReference>
<dbReference type="Gene3D" id="3.90.1200.10">
    <property type="match status" value="1"/>
</dbReference>
<dbReference type="SUPFAM" id="SSF56112">
    <property type="entry name" value="Protein kinase-like (PK-like)"/>
    <property type="match status" value="1"/>
</dbReference>
<dbReference type="InterPro" id="IPR051678">
    <property type="entry name" value="AGP_Transferase"/>
</dbReference>
<dbReference type="VEuPathDB" id="FungiDB:GMDG_00364"/>
<proteinExistence type="predicted"/>
<dbReference type="eggNOG" id="ENOG502RXBQ">
    <property type="taxonomic scope" value="Eukaryota"/>
</dbReference>
<dbReference type="Proteomes" id="UP000077154">
    <property type="component" value="Unassembled WGS sequence"/>
</dbReference>
<protein>
    <recommendedName>
        <fullName evidence="1">Aminoglycoside phosphotransferase domain-containing protein</fullName>
    </recommendedName>
</protein>
<dbReference type="GeneID" id="36288254"/>
<name>A0A177A848_9PEZI</name>
<evidence type="ECO:0000313" key="2">
    <source>
        <dbReference type="EMBL" id="OAF57890.1"/>
    </source>
</evidence>
<dbReference type="InterPro" id="IPR002575">
    <property type="entry name" value="Aminoglycoside_PTrfase"/>
</dbReference>
<reference evidence="2" key="1">
    <citation type="submission" date="2016-03" db="EMBL/GenBank/DDBJ databases">
        <title>Updated assembly of Pseudogymnoascus destructans, the fungus causing white-nose syndrome of bats.</title>
        <authorList>
            <person name="Palmer J.M."/>
            <person name="Drees K.P."/>
            <person name="Foster J.T."/>
            <person name="Lindner D.L."/>
        </authorList>
    </citation>
    <scope>NUCLEOTIDE SEQUENCE [LARGE SCALE GENOMIC DNA]</scope>
    <source>
        <strain evidence="2">20631-21</strain>
    </source>
</reference>